<dbReference type="Proteomes" id="UP000028702">
    <property type="component" value="Unassembled WGS sequence"/>
</dbReference>
<dbReference type="Pfam" id="PF06475">
    <property type="entry name" value="Glycolipid_bind"/>
    <property type="match status" value="1"/>
</dbReference>
<proteinExistence type="predicted"/>
<dbReference type="AlphaFoldDB" id="A0A081B976"/>
<reference evidence="1 2" key="1">
    <citation type="submission" date="2014-07" db="EMBL/GenBank/DDBJ databases">
        <title>Tepidicaulis marinum gen. nov., sp. nov., a novel marine bacterium denitrifying nitrate to nitrous oxide strictly under microaerobic conditions.</title>
        <authorList>
            <person name="Takeuchi M."/>
            <person name="Yamagishi T."/>
            <person name="Kamagata Y."/>
            <person name="Oshima K."/>
            <person name="Hattori M."/>
            <person name="Katayama T."/>
            <person name="Hanada S."/>
            <person name="Tamaki H."/>
            <person name="Marumo K."/>
            <person name="Maeda H."/>
            <person name="Nedachi M."/>
            <person name="Iwasaki W."/>
            <person name="Suwa Y."/>
            <person name="Sakata S."/>
        </authorList>
    </citation>
    <scope>NUCLEOTIDE SEQUENCE [LARGE SCALE GENOMIC DNA]</scope>
    <source>
        <strain evidence="1 2">MA2</strain>
    </source>
</reference>
<dbReference type="SUPFAM" id="SSF159275">
    <property type="entry name" value="PA1994-like"/>
    <property type="match status" value="1"/>
</dbReference>
<evidence type="ECO:0000313" key="1">
    <source>
        <dbReference type="EMBL" id="GAK44594.1"/>
    </source>
</evidence>
<sequence length="184" mass="20819">MWRDSIRWESWSGQGHEHLVLEELADGYLARSVVIGVAGGDAFGLHYTLRCDAAWRFQRLDLTVVDTGCKHTLESDGHGHWRDETGETLNGLSDAVDIDLAVSPFTNTLPIRRLRLEEGETADIVTAYISFPGMEVLPDPQRYTCLKKNALYRYASLDSDFTRDIEVDEQGLVTLYPGLFRRVE</sequence>
<evidence type="ECO:0000313" key="2">
    <source>
        <dbReference type="Proteomes" id="UP000028702"/>
    </source>
</evidence>
<keyword evidence="2" id="KW-1185">Reference proteome</keyword>
<dbReference type="RefSeq" id="WP_045444114.1">
    <property type="nucleotide sequence ID" value="NZ_BBIO01000004.1"/>
</dbReference>
<gene>
    <name evidence="1" type="ORF">M2A_1093</name>
</gene>
<dbReference type="STRING" id="1333998.M2A_1093"/>
<dbReference type="eggNOG" id="COG3554">
    <property type="taxonomic scope" value="Bacteria"/>
</dbReference>
<protein>
    <submittedName>
        <fullName evidence="1">Conserved protein</fullName>
    </submittedName>
</protein>
<name>A0A081B976_9HYPH</name>
<dbReference type="EMBL" id="BBIO01000004">
    <property type="protein sequence ID" value="GAK44594.1"/>
    <property type="molecule type" value="Genomic_DNA"/>
</dbReference>
<accession>A0A081B976</accession>
<organism evidence="1 2">
    <name type="scientific">Tepidicaulis marinus</name>
    <dbReference type="NCBI Taxonomy" id="1333998"/>
    <lineage>
        <taxon>Bacteria</taxon>
        <taxon>Pseudomonadati</taxon>
        <taxon>Pseudomonadota</taxon>
        <taxon>Alphaproteobacteria</taxon>
        <taxon>Hyphomicrobiales</taxon>
        <taxon>Parvibaculaceae</taxon>
        <taxon>Tepidicaulis</taxon>
    </lineage>
</organism>
<comment type="caution">
    <text evidence="1">The sequence shown here is derived from an EMBL/GenBank/DDBJ whole genome shotgun (WGS) entry which is preliminary data.</text>
</comment>
<dbReference type="InterPro" id="IPR009467">
    <property type="entry name" value="Glycolipid-bd_prot_put"/>
</dbReference>